<feature type="domain" description="Helicase C-terminal" evidence="31">
    <location>
        <begin position="1067"/>
        <end position="1228"/>
    </location>
</feature>
<evidence type="ECO:0000256" key="7">
    <source>
        <dbReference type="ARBA" id="ARBA00022553"/>
    </source>
</evidence>
<keyword evidence="17" id="KW-0406">Ion transport</keyword>
<dbReference type="FunFam" id="3.40.50.300:FF:000160">
    <property type="entry name" value="ATP-dependent RNA helicase DDX3X"/>
    <property type="match status" value="1"/>
</dbReference>
<keyword evidence="14" id="KW-0694">RNA-binding</keyword>
<comment type="subcellular location">
    <subcellularLocation>
        <location evidence="1">Apical cell membrane</location>
        <topology evidence="1">Multi-pass membrane protein</topology>
    </subcellularLocation>
    <subcellularLocation>
        <location evidence="2">Basolateral cell membrane</location>
        <topology evidence="2">Multi-pass membrane protein</topology>
    </subcellularLocation>
</comment>
<evidence type="ECO:0000256" key="23">
    <source>
        <dbReference type="ARBA" id="ARBA00063782"/>
    </source>
</evidence>
<keyword evidence="6" id="KW-1003">Cell membrane</keyword>
<feature type="transmembrane region" description="Helical" evidence="29">
    <location>
        <begin position="12"/>
        <end position="31"/>
    </location>
</feature>
<dbReference type="CDD" id="cd18787">
    <property type="entry name" value="SF2_C_DEAD"/>
    <property type="match status" value="1"/>
</dbReference>
<keyword evidence="19" id="KW-0325">Glycoprotein</keyword>
<evidence type="ECO:0000256" key="15">
    <source>
        <dbReference type="ARBA" id="ARBA00022989"/>
    </source>
</evidence>
<evidence type="ECO:0000256" key="24">
    <source>
        <dbReference type="ARBA" id="ARBA00074169"/>
    </source>
</evidence>
<dbReference type="SUPFAM" id="SSF52540">
    <property type="entry name" value="P-loop containing nucleoside triphosphate hydrolases"/>
    <property type="match status" value="1"/>
</dbReference>
<dbReference type="SMART" id="SM00487">
    <property type="entry name" value="DEXDc"/>
    <property type="match status" value="1"/>
</dbReference>
<feature type="compositionally biased region" description="Basic and acidic residues" evidence="28">
    <location>
        <begin position="775"/>
        <end position="792"/>
    </location>
</feature>
<dbReference type="GO" id="GO:0016324">
    <property type="term" value="C:apical plasma membrane"/>
    <property type="evidence" value="ECO:0007669"/>
    <property type="project" value="UniProtKB-SubCell"/>
</dbReference>
<feature type="transmembrane region" description="Helical" evidence="29">
    <location>
        <begin position="475"/>
        <end position="496"/>
    </location>
</feature>
<evidence type="ECO:0000256" key="6">
    <source>
        <dbReference type="ARBA" id="ARBA00022475"/>
    </source>
</evidence>
<dbReference type="PANTHER" id="PTHR11819">
    <property type="entry name" value="SOLUTE CARRIER FAMILY 5"/>
    <property type="match status" value="1"/>
</dbReference>
<dbReference type="Pfam" id="PF00474">
    <property type="entry name" value="SSF"/>
    <property type="match status" value="1"/>
</dbReference>
<keyword evidence="13" id="KW-0769">Symport</keyword>
<evidence type="ECO:0000256" key="12">
    <source>
        <dbReference type="ARBA" id="ARBA00022840"/>
    </source>
</evidence>
<keyword evidence="18 29" id="KW-0472">Membrane</keyword>
<feature type="transmembrane region" description="Helical" evidence="29">
    <location>
        <begin position="51"/>
        <end position="76"/>
    </location>
</feature>
<dbReference type="GO" id="GO:0015798">
    <property type="term" value="P:myo-inositol transport"/>
    <property type="evidence" value="ECO:0007669"/>
    <property type="project" value="TreeGrafter"/>
</dbReference>
<dbReference type="CDD" id="cd18051">
    <property type="entry name" value="DEADc_DDX3"/>
    <property type="match status" value="1"/>
</dbReference>
<evidence type="ECO:0000256" key="25">
    <source>
        <dbReference type="ARBA" id="ARBA00078598"/>
    </source>
</evidence>
<evidence type="ECO:0000256" key="10">
    <source>
        <dbReference type="ARBA" id="ARBA00022801"/>
    </source>
</evidence>
<dbReference type="Pfam" id="PF00271">
    <property type="entry name" value="Helicase_C"/>
    <property type="match status" value="1"/>
</dbReference>
<name>A0A2U9B9X5_SCOMX</name>
<dbReference type="GO" id="GO:0005412">
    <property type="term" value="F:D-glucose:sodium symporter activity"/>
    <property type="evidence" value="ECO:0007669"/>
    <property type="project" value="TreeGrafter"/>
</dbReference>
<dbReference type="GO" id="GO:0005524">
    <property type="term" value="F:ATP binding"/>
    <property type="evidence" value="ECO:0007669"/>
    <property type="project" value="UniProtKB-KW"/>
</dbReference>
<organism evidence="33 34">
    <name type="scientific">Scophthalmus maximus</name>
    <name type="common">Turbot</name>
    <name type="synonym">Psetta maxima</name>
    <dbReference type="NCBI Taxonomy" id="52904"/>
    <lineage>
        <taxon>Eukaryota</taxon>
        <taxon>Metazoa</taxon>
        <taxon>Chordata</taxon>
        <taxon>Craniata</taxon>
        <taxon>Vertebrata</taxon>
        <taxon>Euteleostomi</taxon>
        <taxon>Actinopterygii</taxon>
        <taxon>Neopterygii</taxon>
        <taxon>Teleostei</taxon>
        <taxon>Neoteleostei</taxon>
        <taxon>Acanthomorphata</taxon>
        <taxon>Carangaria</taxon>
        <taxon>Pleuronectiformes</taxon>
        <taxon>Pleuronectoidei</taxon>
        <taxon>Scophthalmidae</taxon>
        <taxon>Scophthalmus</taxon>
    </lineage>
</organism>
<keyword evidence="16" id="KW-0915">Sodium</keyword>
<evidence type="ECO:0000256" key="19">
    <source>
        <dbReference type="ARBA" id="ARBA00023180"/>
    </source>
</evidence>
<dbReference type="FunFam" id="3.40.50.300:FF:000008">
    <property type="entry name" value="ATP-dependent RNA helicase RhlB"/>
    <property type="match status" value="1"/>
</dbReference>
<dbReference type="Gene3D" id="1.20.1730.10">
    <property type="entry name" value="Sodium/glucose cotransporter"/>
    <property type="match status" value="1"/>
</dbReference>
<evidence type="ECO:0000256" key="11">
    <source>
        <dbReference type="ARBA" id="ARBA00022806"/>
    </source>
</evidence>
<evidence type="ECO:0000256" key="22">
    <source>
        <dbReference type="ARBA" id="ARBA00047984"/>
    </source>
</evidence>
<comment type="subunit">
    <text evidence="23">Interacts with KCNQ2 (via the pore module). Interacts with KCNQ1; this interaction is direct. Forms coregulatory complexes with ion channels KCNQ2-KCNQ3 and KCNQ1-KCNE2.</text>
</comment>
<dbReference type="InterPro" id="IPR001650">
    <property type="entry name" value="Helicase_C-like"/>
</dbReference>
<keyword evidence="9" id="KW-0547">Nucleotide-binding</keyword>
<dbReference type="GO" id="GO:0003723">
    <property type="term" value="F:RNA binding"/>
    <property type="evidence" value="ECO:0007669"/>
    <property type="project" value="UniProtKB-KW"/>
</dbReference>
<evidence type="ECO:0000256" key="17">
    <source>
        <dbReference type="ARBA" id="ARBA00023065"/>
    </source>
</evidence>
<keyword evidence="20" id="KW-0739">Sodium transport</keyword>
<dbReference type="InterPro" id="IPR014014">
    <property type="entry name" value="RNA_helicase_DEAD_Q_motif"/>
</dbReference>
<evidence type="ECO:0000256" key="20">
    <source>
        <dbReference type="ARBA" id="ARBA00023201"/>
    </source>
</evidence>
<protein>
    <recommendedName>
        <fullName evidence="24">Sodium/myo-inositol cotransporter</fullName>
        <ecNumber evidence="4">3.6.4.13</ecNumber>
    </recommendedName>
    <alternativeName>
        <fullName evidence="26">Sodium/myo-inositol transporter 1</fullName>
    </alternativeName>
    <alternativeName>
        <fullName evidence="25">Solute carrier family 5 member 3</fullName>
    </alternativeName>
</protein>
<feature type="transmembrane region" description="Helical" evidence="29">
    <location>
        <begin position="160"/>
        <end position="185"/>
    </location>
</feature>
<feature type="short sequence motif" description="Q motif" evidence="27">
    <location>
        <begin position="829"/>
        <end position="857"/>
    </location>
</feature>
<evidence type="ECO:0000256" key="16">
    <source>
        <dbReference type="ARBA" id="ARBA00023053"/>
    </source>
</evidence>
<feature type="transmembrane region" description="Helical" evidence="29">
    <location>
        <begin position="371"/>
        <end position="400"/>
    </location>
</feature>
<evidence type="ECO:0000256" key="26">
    <source>
        <dbReference type="ARBA" id="ARBA00083967"/>
    </source>
</evidence>
<keyword evidence="5" id="KW-0813">Transport</keyword>
<evidence type="ECO:0000256" key="2">
    <source>
        <dbReference type="ARBA" id="ARBA00004554"/>
    </source>
</evidence>
<comment type="similarity">
    <text evidence="3">Belongs to the sodium:solute symporter (SSF) (TC 2.A.21) family.</text>
</comment>
<dbReference type="GO" id="GO:0003724">
    <property type="term" value="F:RNA helicase activity"/>
    <property type="evidence" value="ECO:0007669"/>
    <property type="project" value="UniProtKB-EC"/>
</dbReference>
<dbReference type="InterPro" id="IPR038377">
    <property type="entry name" value="Na/Glc_symporter_sf"/>
</dbReference>
<dbReference type="PANTHER" id="PTHR11819:SF150">
    <property type="entry name" value="SODIUM_MYO-INOSITOL COTRANSPORTER"/>
    <property type="match status" value="1"/>
</dbReference>
<dbReference type="FunFam" id="1.20.1730.10:FF:000013">
    <property type="entry name" value="sodium/myo-inositol cotransporter isoform X1"/>
    <property type="match status" value="1"/>
</dbReference>
<evidence type="ECO:0000256" key="3">
    <source>
        <dbReference type="ARBA" id="ARBA00006434"/>
    </source>
</evidence>
<feature type="domain" description="DEAD-box RNA helicase Q" evidence="32">
    <location>
        <begin position="829"/>
        <end position="857"/>
    </location>
</feature>
<dbReference type="Pfam" id="PF00270">
    <property type="entry name" value="DEAD"/>
    <property type="match status" value="1"/>
</dbReference>
<evidence type="ECO:0000259" key="30">
    <source>
        <dbReference type="PROSITE" id="PS51192"/>
    </source>
</evidence>
<dbReference type="NCBIfam" id="TIGR00813">
    <property type="entry name" value="sss"/>
    <property type="match status" value="1"/>
</dbReference>
<dbReference type="PROSITE" id="PS00039">
    <property type="entry name" value="DEAD_ATP_HELICASE"/>
    <property type="match status" value="1"/>
</dbReference>
<evidence type="ECO:0000259" key="32">
    <source>
        <dbReference type="PROSITE" id="PS51195"/>
    </source>
</evidence>
<dbReference type="GO" id="GO:0006020">
    <property type="term" value="P:inositol metabolic process"/>
    <property type="evidence" value="ECO:0007669"/>
    <property type="project" value="TreeGrafter"/>
</dbReference>
<keyword evidence="7" id="KW-0597">Phosphoprotein</keyword>
<evidence type="ECO:0000259" key="31">
    <source>
        <dbReference type="PROSITE" id="PS51194"/>
    </source>
</evidence>
<comment type="catalytic activity">
    <reaction evidence="22">
        <text>ATP + H2O = ADP + phosphate + H(+)</text>
        <dbReference type="Rhea" id="RHEA:13065"/>
        <dbReference type="ChEBI" id="CHEBI:15377"/>
        <dbReference type="ChEBI" id="CHEBI:15378"/>
        <dbReference type="ChEBI" id="CHEBI:30616"/>
        <dbReference type="ChEBI" id="CHEBI:43474"/>
        <dbReference type="ChEBI" id="CHEBI:456216"/>
        <dbReference type="EC" id="3.6.4.13"/>
    </reaction>
</comment>
<dbReference type="PROSITE" id="PS00456">
    <property type="entry name" value="NA_SOLUT_SYMP_1"/>
    <property type="match status" value="1"/>
</dbReference>
<evidence type="ECO:0000256" key="28">
    <source>
        <dbReference type="SAM" id="MobiDB-lite"/>
    </source>
</evidence>
<dbReference type="InterPro" id="IPR000629">
    <property type="entry name" value="RNA-helicase_DEAD-box_CS"/>
</dbReference>
<evidence type="ECO:0000256" key="18">
    <source>
        <dbReference type="ARBA" id="ARBA00023136"/>
    </source>
</evidence>
<dbReference type="PROSITE" id="PS51195">
    <property type="entry name" value="Q_MOTIF"/>
    <property type="match status" value="1"/>
</dbReference>
<feature type="region of interest" description="Disordered" evidence="28">
    <location>
        <begin position="758"/>
        <end position="792"/>
    </location>
</feature>
<keyword evidence="15 29" id="KW-1133">Transmembrane helix</keyword>
<dbReference type="PROSITE" id="PS50283">
    <property type="entry name" value="NA_SOLUT_SYMP_3"/>
    <property type="match status" value="1"/>
</dbReference>
<keyword evidence="11 33" id="KW-0347">Helicase</keyword>
<evidence type="ECO:0000256" key="5">
    <source>
        <dbReference type="ARBA" id="ARBA00022448"/>
    </source>
</evidence>
<evidence type="ECO:0000256" key="4">
    <source>
        <dbReference type="ARBA" id="ARBA00012552"/>
    </source>
</evidence>
<dbReference type="EC" id="3.6.4.13" evidence="4"/>
<feature type="compositionally biased region" description="Gly residues" evidence="28">
    <location>
        <begin position="760"/>
        <end position="772"/>
    </location>
</feature>
<evidence type="ECO:0000256" key="29">
    <source>
        <dbReference type="SAM" id="Phobius"/>
    </source>
</evidence>
<feature type="domain" description="Helicase ATP-binding" evidence="30">
    <location>
        <begin position="860"/>
        <end position="1056"/>
    </location>
</feature>
<keyword evidence="10" id="KW-0378">Hydrolase</keyword>
<feature type="transmembrane region" description="Helical" evidence="29">
    <location>
        <begin position="126"/>
        <end position="148"/>
    </location>
</feature>
<comment type="similarity">
    <text evidence="21">Belongs to the DEAD box helicase family. DDX3/DED1 subfamily.</text>
</comment>
<evidence type="ECO:0000256" key="21">
    <source>
        <dbReference type="ARBA" id="ARBA00024358"/>
    </source>
</evidence>
<evidence type="ECO:0000256" key="9">
    <source>
        <dbReference type="ARBA" id="ARBA00022741"/>
    </source>
</evidence>
<keyword evidence="8 29" id="KW-0812">Transmembrane</keyword>
<evidence type="ECO:0000256" key="1">
    <source>
        <dbReference type="ARBA" id="ARBA00004424"/>
    </source>
</evidence>
<dbReference type="EMBL" id="CP026246">
    <property type="protein sequence ID" value="AWP00757.1"/>
    <property type="molecule type" value="Genomic_DNA"/>
</dbReference>
<gene>
    <name evidence="33" type="ORF">SMAX5B_013570</name>
</gene>
<evidence type="ECO:0000313" key="33">
    <source>
        <dbReference type="EMBL" id="AWP00757.1"/>
    </source>
</evidence>
<sequence>MSTAATMEVADIAVVAIYFILVLVIGCLAMWKANRNTVSGYFLAGRSMNWAAVGASLFVSNIGSEHFIGLAGSGAVSGFSVAAWELNALLLLQLLGWMFIPVYIQSGVYTMPEYLSKRYGGRRLKVYFAALSLVLYIFTKLSVDLYAGALFIQESLGWNLYLSIILLIAMTALLTVTGGLVAVIYTDTVQAFLMIGGALCLTGISLSKVGGLEGLRIKYMQASPNITAILLSSPNLTYSESCHHHLNPKPDALKILRGPRDPDLPWPGFLLGQTPASIWYWCTDQVIVQRVLAAKNIAHAKGSTIMAGFLKILPMFIIVIPGMISRIFFADELACISPEHCMEVCGSAAGCSNVAYPRLVMSVMPVGLRGLMMAVMIAALMSDLDSIFNSASTIFTLDIYKMLRKRVTSRELVLVGRLFVVVMVIISIAWVPVIIEMQGGQMFYYIQEVSDYLTPPVAALFLLGVLWHRCNETGAFWGGMVGFTLGALRLVLAFVYREPHCDQPDERPSFIKDVHFMYVAVILFWVTALVTIVVSLCTPPPGNEQIRTTTLWGLNKRKRLKRRVEEKAVENTLKPLNRGSSNGDSVLCKEKCHDRPNKLNGIEARPEDSEPSNGHAITAADIETQRAIQNDCYSLIADPKMLAVLDLSAGDGQVGGTNRRYIPPHLRNSDASKNDGWDGGRNNFVNGYHDNRMTGNTFNRGPPRMERGRAQPMGFAGFENKDAGGWNTAKDAYSSFGNNRGKSAFFNDRGNANRGRFDHGGFGGGGGGGGGNSRWVEESRDDGDWSKPTPRNERLEHELFAGSNTGINFEKYDDIPVEATGQNCPHHIESFQDVDMGEIIMGNIGLSRYTRPTPVQKYAIPIVKSKRDLMACAQTGSGKTAAFLLPILSQIYTEGPGEALNAAKASGQENGKYGRRKQFPISLILAPTRELALQIYDEARKFSYRSKVRPCVVYGGADIGQQIRDLERGCHLLVATPGRLVDMMERGKIGLDYCNYLVLDEADRMLDMGFEPQIRRIVEQDTMPHKGIRQTMMFSATFPKEIQILARDFLEEYIFLAVGRVGSTSENITQKVVWVEESDKRSFLLDLLSATGKDSLTLVFVETKKGADALEDFLYREGYACTSIHGDRSQRDREEALSQFRSGKCPILVATAVAARGLDISNVKHVINFDLPSDIEEYVHRIGRTGRVGNLGLATSFFNDKNGNITKDLLDILVEAKQEVPSWLESLAYEHQHKSSNRGRSKRFAGGFGARDYRQTAAGASTGGFGGRGGRNQAGHGGARGFGGGGFGNFYTSDGYGGNYSHSQVDWWGN</sequence>
<feature type="transmembrane region" description="Helical" evidence="29">
    <location>
        <begin position="516"/>
        <end position="536"/>
    </location>
</feature>
<feature type="transmembrane region" description="Helical" evidence="29">
    <location>
        <begin position="88"/>
        <end position="106"/>
    </location>
</feature>
<evidence type="ECO:0000256" key="8">
    <source>
        <dbReference type="ARBA" id="ARBA00022692"/>
    </source>
</evidence>
<keyword evidence="34" id="KW-1185">Reference proteome</keyword>
<evidence type="ECO:0000256" key="27">
    <source>
        <dbReference type="PROSITE-ProRule" id="PRU00552"/>
    </source>
</evidence>
<reference evidence="33 34" key="1">
    <citation type="submission" date="2017-12" db="EMBL/GenBank/DDBJ databases">
        <title>Integrating genomic resources of turbot (Scophthalmus maximus) in depth evaluation of genetic and physical mapping variation across individuals.</title>
        <authorList>
            <person name="Martinez P."/>
        </authorList>
    </citation>
    <scope>NUCLEOTIDE SEQUENCE [LARGE SCALE GENOMIC DNA]</scope>
</reference>
<keyword evidence="12" id="KW-0067">ATP-binding</keyword>
<proteinExistence type="inferred from homology"/>
<dbReference type="GO" id="GO:0016787">
    <property type="term" value="F:hydrolase activity"/>
    <property type="evidence" value="ECO:0007669"/>
    <property type="project" value="UniProtKB-KW"/>
</dbReference>
<dbReference type="PROSITE" id="PS51194">
    <property type="entry name" value="HELICASE_CTER"/>
    <property type="match status" value="1"/>
</dbReference>
<evidence type="ECO:0000313" key="34">
    <source>
        <dbReference type="Proteomes" id="UP000246464"/>
    </source>
</evidence>
<dbReference type="STRING" id="52904.ENSSMAP00000019887"/>
<dbReference type="Proteomes" id="UP000246464">
    <property type="component" value="Chromosome 4"/>
</dbReference>
<dbReference type="PROSITE" id="PS51192">
    <property type="entry name" value="HELICASE_ATP_BIND_1"/>
    <property type="match status" value="1"/>
</dbReference>
<dbReference type="GO" id="GO:0016323">
    <property type="term" value="C:basolateral plasma membrane"/>
    <property type="evidence" value="ECO:0007669"/>
    <property type="project" value="UniProtKB-SubCell"/>
</dbReference>
<dbReference type="InterPro" id="IPR001734">
    <property type="entry name" value="Na/solute_symporter"/>
</dbReference>
<feature type="transmembrane region" description="Helical" evidence="29">
    <location>
        <begin position="412"/>
        <end position="435"/>
    </location>
</feature>
<evidence type="ECO:0000256" key="14">
    <source>
        <dbReference type="ARBA" id="ARBA00022884"/>
    </source>
</evidence>
<accession>A0A2U9B9X5</accession>
<feature type="transmembrane region" description="Helical" evidence="29">
    <location>
        <begin position="309"/>
        <end position="329"/>
    </location>
</feature>
<dbReference type="SMART" id="SM00490">
    <property type="entry name" value="HELICc"/>
    <property type="match status" value="1"/>
</dbReference>
<dbReference type="InterPro" id="IPR018212">
    <property type="entry name" value="Na/solute_symporter_CS"/>
</dbReference>
<evidence type="ECO:0000256" key="13">
    <source>
        <dbReference type="ARBA" id="ARBA00022847"/>
    </source>
</evidence>
<dbReference type="Gene3D" id="3.40.50.300">
    <property type="entry name" value="P-loop containing nucleotide triphosphate hydrolases"/>
    <property type="match status" value="2"/>
</dbReference>
<dbReference type="InterPro" id="IPR027417">
    <property type="entry name" value="P-loop_NTPase"/>
</dbReference>
<dbReference type="InterPro" id="IPR014001">
    <property type="entry name" value="Helicase_ATP-bd"/>
</dbReference>
<dbReference type="InterPro" id="IPR011545">
    <property type="entry name" value="DEAD/DEAH_box_helicase_dom"/>
</dbReference>